<dbReference type="SUPFAM" id="SSF69645">
    <property type="entry name" value="Arp2/3 complex subunits"/>
    <property type="match status" value="3"/>
</dbReference>
<evidence type="ECO:0000256" key="3">
    <source>
        <dbReference type="ARBA" id="ARBA00022490"/>
    </source>
</evidence>
<dbReference type="Gene3D" id="3.30.1460.20">
    <property type="match status" value="3"/>
</dbReference>
<accession>A0A0D8XYL5</accession>
<dbReference type="PANTHER" id="PTHR12058:SF0">
    <property type="entry name" value="ACTIN-RELATED PROTEIN 2_3 COMPLEX SUBUNIT 2"/>
    <property type="match status" value="1"/>
</dbReference>
<dbReference type="Pfam" id="PF04045">
    <property type="entry name" value="P34-Arc"/>
    <property type="match status" value="2"/>
</dbReference>
<gene>
    <name evidence="7" type="ORF">DICVIV_04907</name>
</gene>
<evidence type="ECO:0000256" key="1">
    <source>
        <dbReference type="ARBA" id="ARBA00004245"/>
    </source>
</evidence>
<evidence type="ECO:0000313" key="7">
    <source>
        <dbReference type="EMBL" id="KJH48937.1"/>
    </source>
</evidence>
<evidence type="ECO:0000256" key="2">
    <source>
        <dbReference type="ARBA" id="ARBA00007192"/>
    </source>
</evidence>
<protein>
    <recommendedName>
        <fullName evidence="6">Arp2/3 complex 34 kDa subunit</fullName>
    </recommendedName>
</protein>
<comment type="subcellular location">
    <subcellularLocation>
        <location evidence="1 6">Cytoplasm</location>
        <location evidence="1 6">Cytoskeleton</location>
    </subcellularLocation>
</comment>
<dbReference type="GO" id="GO:0005200">
    <property type="term" value="F:structural constituent of cytoskeleton"/>
    <property type="evidence" value="ECO:0007669"/>
    <property type="project" value="TreeGrafter"/>
</dbReference>
<keyword evidence="8" id="KW-1185">Reference proteome</keyword>
<comment type="subunit">
    <text evidence="6">Component of the Arp2/3 complex.</text>
</comment>
<comment type="similarity">
    <text evidence="2 6">Belongs to the ARPC2 family.</text>
</comment>
<dbReference type="STRING" id="29172.A0A0D8XYL5"/>
<keyword evidence="5 6" id="KW-0206">Cytoskeleton</keyword>
<reference evidence="8" key="2">
    <citation type="journal article" date="2016" name="Sci. Rep.">
        <title>Dictyocaulus viviparus genome, variome and transcriptome elucidate lungworm biology and support future intervention.</title>
        <authorList>
            <person name="McNulty S.N."/>
            <person name="Strube C."/>
            <person name="Rosa B.A."/>
            <person name="Martin J.C."/>
            <person name="Tyagi R."/>
            <person name="Choi Y.J."/>
            <person name="Wang Q."/>
            <person name="Hallsworth Pepin K."/>
            <person name="Zhang X."/>
            <person name="Ozersky P."/>
            <person name="Wilson R.K."/>
            <person name="Sternberg P.W."/>
            <person name="Gasser R.B."/>
            <person name="Mitreva M."/>
        </authorList>
    </citation>
    <scope>NUCLEOTIDE SEQUENCE [LARGE SCALE GENOMIC DNA]</scope>
    <source>
        <strain evidence="8">HannoverDv2000</strain>
    </source>
</reference>
<dbReference type="InterPro" id="IPR034666">
    <property type="entry name" value="ARPC2/4"/>
</dbReference>
<dbReference type="InterPro" id="IPR007188">
    <property type="entry name" value="ARPC2"/>
</dbReference>
<dbReference type="GO" id="GO:0030041">
    <property type="term" value="P:actin filament polymerization"/>
    <property type="evidence" value="ECO:0007669"/>
    <property type="project" value="InterPro"/>
</dbReference>
<reference evidence="7 8" key="1">
    <citation type="submission" date="2013-11" db="EMBL/GenBank/DDBJ databases">
        <title>Draft genome of the bovine lungworm Dictyocaulus viviparus.</title>
        <authorList>
            <person name="Mitreva M."/>
        </authorList>
    </citation>
    <scope>NUCLEOTIDE SEQUENCE [LARGE SCALE GENOMIC DNA]</scope>
    <source>
        <strain evidence="7 8">HannoverDv2000</strain>
    </source>
</reference>
<evidence type="ECO:0000313" key="8">
    <source>
        <dbReference type="Proteomes" id="UP000053766"/>
    </source>
</evidence>
<dbReference type="OrthoDB" id="148331at2759"/>
<dbReference type="GO" id="GO:0034314">
    <property type="term" value="P:Arp2/3 complex-mediated actin nucleation"/>
    <property type="evidence" value="ECO:0007669"/>
    <property type="project" value="InterPro"/>
</dbReference>
<comment type="function">
    <text evidence="6">Functions as actin-binding component of the Arp2/3 complex which is involved in regulation of actin polymerization and together with an activating nucleation-promoting factor (NPF) mediates the formation of branched actin networks.</text>
</comment>
<evidence type="ECO:0000256" key="4">
    <source>
        <dbReference type="ARBA" id="ARBA00023203"/>
    </source>
</evidence>
<dbReference type="EMBL" id="KN716250">
    <property type="protein sequence ID" value="KJH48937.1"/>
    <property type="molecule type" value="Genomic_DNA"/>
</dbReference>
<dbReference type="AlphaFoldDB" id="A0A0D8XYL5"/>
<name>A0A0D8XYL5_DICVI</name>
<dbReference type="FunFam" id="3.30.1460.20:FF:000002">
    <property type="entry name" value="Arp2/3 complex 34 kDa subunit"/>
    <property type="match status" value="1"/>
</dbReference>
<sequence length="311" mass="36134">MSGNFSEMILLEQNNRVIMEFLELKFTNAKEGKKLENVNVEFADFDGVTYHISNPDGDKAKIRLLRREYDSYLVTPEPGYNVSLLFDLTNLPDDHAALIQKVSALKRNCFASVFEKYFDFQEAGQEGQQRAVINYRKDETMYIEAKADRVTVIFSTIFRDPDDVIIGKVFLQEFREGRKASQTAPAVLYSLGEPPLELRDQPDARVGDNVGYITFVLFPRHTNRKARDNTIDLIHTFRNYLHYHIKCSKPPMHPLHSLLIDNVLPIVTSRLFKVYLHSRMRSKTNDFLKVLNRARPEVKWPFVCAQLERQQ</sequence>
<evidence type="ECO:0000256" key="5">
    <source>
        <dbReference type="ARBA" id="ARBA00023212"/>
    </source>
</evidence>
<dbReference type="GO" id="GO:0005885">
    <property type="term" value="C:Arp2/3 protein complex"/>
    <property type="evidence" value="ECO:0007669"/>
    <property type="project" value="InterPro"/>
</dbReference>
<organism evidence="7 8">
    <name type="scientific">Dictyocaulus viviparus</name>
    <name type="common">Bovine lungworm</name>
    <dbReference type="NCBI Taxonomy" id="29172"/>
    <lineage>
        <taxon>Eukaryota</taxon>
        <taxon>Metazoa</taxon>
        <taxon>Ecdysozoa</taxon>
        <taxon>Nematoda</taxon>
        <taxon>Chromadorea</taxon>
        <taxon>Rhabditida</taxon>
        <taxon>Rhabditina</taxon>
        <taxon>Rhabditomorpha</taxon>
        <taxon>Strongyloidea</taxon>
        <taxon>Metastrongylidae</taxon>
        <taxon>Dictyocaulus</taxon>
    </lineage>
</organism>
<dbReference type="PANTHER" id="PTHR12058">
    <property type="entry name" value="ARP2/3 COMPLEX 34 KDA SUBUNIT"/>
    <property type="match status" value="1"/>
</dbReference>
<dbReference type="Proteomes" id="UP000053766">
    <property type="component" value="Unassembled WGS sequence"/>
</dbReference>
<keyword evidence="4 6" id="KW-0009">Actin-binding</keyword>
<evidence type="ECO:0000256" key="6">
    <source>
        <dbReference type="RuleBase" id="RU364015"/>
    </source>
</evidence>
<keyword evidence="3 6" id="KW-0963">Cytoplasm</keyword>
<proteinExistence type="inferred from homology"/>
<dbReference type="GO" id="GO:0051015">
    <property type="term" value="F:actin filament binding"/>
    <property type="evidence" value="ECO:0007669"/>
    <property type="project" value="TreeGrafter"/>
</dbReference>